<sequence>MLHCRYLYSGNIEIHAETVLCLLYAAKKYDMPKLESLCMSFLNEGIDTESVCTILDQAILFDDEGLKSKSLDLIMTKSESVLKSNAFVEMSKSGLQEILKLDAFSTSECELYVGCKRWAAQRCRDAGKQATGEQIRRELGDELISLIRFPTMTMDEFNDVVSTENVLNTEELLSVYRSITQNKCVSKCINNPRFGFTRCLFVRCVRVDSPRQRGYLTLWGGRPHVLYFTVSKDCYLTAVDMFLPDSEDSATGVLEVIEGTTVIHSQNIALHYHEGIEHLLVNLDTSIHLHESLKYSVRMQMKGSRGFCCASARNSITMDGLTMTFIDFMSLNDTNVSKGQFYGFELLIKTNEQNTAK</sequence>
<dbReference type="EMBL" id="JAIWYP010000009">
    <property type="protein sequence ID" value="KAH3777237.1"/>
    <property type="molecule type" value="Genomic_DNA"/>
</dbReference>
<evidence type="ECO:0000256" key="2">
    <source>
        <dbReference type="ARBA" id="ARBA00022490"/>
    </source>
</evidence>
<dbReference type="InterPro" id="IPR011705">
    <property type="entry name" value="BACK"/>
</dbReference>
<keyword evidence="2" id="KW-0963">Cytoplasm</keyword>
<dbReference type="InterPro" id="IPR012983">
    <property type="entry name" value="PHR"/>
</dbReference>
<dbReference type="PANTHER" id="PTHR45774:SF3">
    <property type="entry name" value="BTB (POZ) DOMAIN-CONTAINING 2B-RELATED"/>
    <property type="match status" value="1"/>
</dbReference>
<dbReference type="Gene3D" id="1.25.40.420">
    <property type="match status" value="1"/>
</dbReference>
<dbReference type="Gene3D" id="2.60.120.820">
    <property type="entry name" value="PHR domain"/>
    <property type="match status" value="1"/>
</dbReference>
<dbReference type="Pfam" id="PF08005">
    <property type="entry name" value="PHR"/>
    <property type="match status" value="1"/>
</dbReference>
<evidence type="ECO:0000313" key="4">
    <source>
        <dbReference type="EMBL" id="KAH3777237.1"/>
    </source>
</evidence>
<dbReference type="SUPFAM" id="SSF54695">
    <property type="entry name" value="POZ domain"/>
    <property type="match status" value="1"/>
</dbReference>
<dbReference type="SMART" id="SM00875">
    <property type="entry name" value="BACK"/>
    <property type="match status" value="1"/>
</dbReference>
<dbReference type="Gene3D" id="3.30.710.10">
    <property type="entry name" value="Potassium Channel Kv1.1, Chain A"/>
    <property type="match status" value="1"/>
</dbReference>
<comment type="caution">
    <text evidence="4">The sequence shown here is derived from an EMBL/GenBank/DDBJ whole genome shotgun (WGS) entry which is preliminary data.</text>
</comment>
<proteinExistence type="predicted"/>
<dbReference type="GO" id="GO:0005737">
    <property type="term" value="C:cytoplasm"/>
    <property type="evidence" value="ECO:0007669"/>
    <property type="project" value="UniProtKB-SubCell"/>
</dbReference>
<gene>
    <name evidence="4" type="ORF">DPMN_178677</name>
</gene>
<evidence type="ECO:0000313" key="5">
    <source>
        <dbReference type="Proteomes" id="UP000828390"/>
    </source>
</evidence>
<protein>
    <recommendedName>
        <fullName evidence="3">BACK domain-containing protein</fullName>
    </recommendedName>
</protein>
<dbReference type="InterPro" id="IPR000210">
    <property type="entry name" value="BTB/POZ_dom"/>
</dbReference>
<evidence type="ECO:0000256" key="1">
    <source>
        <dbReference type="ARBA" id="ARBA00004496"/>
    </source>
</evidence>
<keyword evidence="5" id="KW-1185">Reference proteome</keyword>
<evidence type="ECO:0000259" key="3">
    <source>
        <dbReference type="SMART" id="SM00875"/>
    </source>
</evidence>
<feature type="domain" description="BACK" evidence="3">
    <location>
        <begin position="51"/>
        <end position="162"/>
    </location>
</feature>
<dbReference type="AlphaFoldDB" id="A0A9D4EBF2"/>
<dbReference type="InterPro" id="IPR011333">
    <property type="entry name" value="SKP1/BTB/POZ_sf"/>
</dbReference>
<dbReference type="Pfam" id="PF00651">
    <property type="entry name" value="BTB"/>
    <property type="match status" value="1"/>
</dbReference>
<comment type="subcellular location">
    <subcellularLocation>
        <location evidence="1">Cytoplasm</location>
    </subcellularLocation>
</comment>
<dbReference type="InterPro" id="IPR038648">
    <property type="entry name" value="PHR_sf"/>
</dbReference>
<name>A0A9D4EBF2_DREPO</name>
<dbReference type="PANTHER" id="PTHR45774">
    <property type="entry name" value="BTB/POZ DOMAIN-CONTAINING"/>
    <property type="match status" value="1"/>
</dbReference>
<accession>A0A9D4EBF2</accession>
<organism evidence="4 5">
    <name type="scientific">Dreissena polymorpha</name>
    <name type="common">Zebra mussel</name>
    <name type="synonym">Mytilus polymorpha</name>
    <dbReference type="NCBI Taxonomy" id="45954"/>
    <lineage>
        <taxon>Eukaryota</taxon>
        <taxon>Metazoa</taxon>
        <taxon>Spiralia</taxon>
        <taxon>Lophotrochozoa</taxon>
        <taxon>Mollusca</taxon>
        <taxon>Bivalvia</taxon>
        <taxon>Autobranchia</taxon>
        <taxon>Heteroconchia</taxon>
        <taxon>Euheterodonta</taxon>
        <taxon>Imparidentia</taxon>
        <taxon>Neoheterodontei</taxon>
        <taxon>Myida</taxon>
        <taxon>Dreissenoidea</taxon>
        <taxon>Dreissenidae</taxon>
        <taxon>Dreissena</taxon>
    </lineage>
</organism>
<dbReference type="Pfam" id="PF07707">
    <property type="entry name" value="BACK"/>
    <property type="match status" value="1"/>
</dbReference>
<reference evidence="4" key="1">
    <citation type="journal article" date="2019" name="bioRxiv">
        <title>The Genome of the Zebra Mussel, Dreissena polymorpha: A Resource for Invasive Species Research.</title>
        <authorList>
            <person name="McCartney M.A."/>
            <person name="Auch B."/>
            <person name="Kono T."/>
            <person name="Mallez S."/>
            <person name="Zhang Y."/>
            <person name="Obille A."/>
            <person name="Becker A."/>
            <person name="Abrahante J.E."/>
            <person name="Garbe J."/>
            <person name="Badalamenti J.P."/>
            <person name="Herman A."/>
            <person name="Mangelson H."/>
            <person name="Liachko I."/>
            <person name="Sullivan S."/>
            <person name="Sone E.D."/>
            <person name="Koren S."/>
            <person name="Silverstein K.A.T."/>
            <person name="Beckman K.B."/>
            <person name="Gohl D.M."/>
        </authorList>
    </citation>
    <scope>NUCLEOTIDE SEQUENCE</scope>
    <source>
        <strain evidence="4">Duluth1</strain>
        <tissue evidence="4">Whole animal</tissue>
    </source>
</reference>
<reference evidence="4" key="2">
    <citation type="submission" date="2020-11" db="EMBL/GenBank/DDBJ databases">
        <authorList>
            <person name="McCartney M.A."/>
            <person name="Auch B."/>
            <person name="Kono T."/>
            <person name="Mallez S."/>
            <person name="Becker A."/>
            <person name="Gohl D.M."/>
            <person name="Silverstein K.A.T."/>
            <person name="Koren S."/>
            <person name="Bechman K.B."/>
            <person name="Herman A."/>
            <person name="Abrahante J.E."/>
            <person name="Garbe J."/>
        </authorList>
    </citation>
    <scope>NUCLEOTIDE SEQUENCE</scope>
    <source>
        <strain evidence="4">Duluth1</strain>
        <tissue evidence="4">Whole animal</tissue>
    </source>
</reference>
<dbReference type="Proteomes" id="UP000828390">
    <property type="component" value="Unassembled WGS sequence"/>
</dbReference>